<protein>
    <submittedName>
        <fullName evidence="2">Uncharacterized protein</fullName>
    </submittedName>
</protein>
<evidence type="ECO:0000313" key="2">
    <source>
        <dbReference type="EMBL" id="KRX46975.1"/>
    </source>
</evidence>
<keyword evidence="3" id="KW-1185">Reference proteome</keyword>
<keyword evidence="1" id="KW-1133">Transmembrane helix</keyword>
<name>A0A0V0U750_9BILA</name>
<comment type="caution">
    <text evidence="2">The sequence shown here is derived from an EMBL/GenBank/DDBJ whole genome shotgun (WGS) entry which is preliminary data.</text>
</comment>
<keyword evidence="1" id="KW-0472">Membrane</keyword>
<dbReference type="AlphaFoldDB" id="A0A0V0U750"/>
<keyword evidence="1" id="KW-0812">Transmembrane</keyword>
<sequence length="79" mass="8918">MGGYWERLVRSACLSARPLTLVDEKRDRKETPTVEPILAAIWQRVYGPPGYQRQGPRLAAANILLCIFAIISVFDSLRC</sequence>
<dbReference type="Proteomes" id="UP000055048">
    <property type="component" value="Unassembled WGS sequence"/>
</dbReference>
<feature type="non-terminal residue" evidence="2">
    <location>
        <position position="79"/>
    </location>
</feature>
<organism evidence="2 3">
    <name type="scientific">Trichinella murrelli</name>
    <dbReference type="NCBI Taxonomy" id="144512"/>
    <lineage>
        <taxon>Eukaryota</taxon>
        <taxon>Metazoa</taxon>
        <taxon>Ecdysozoa</taxon>
        <taxon>Nematoda</taxon>
        <taxon>Enoplea</taxon>
        <taxon>Dorylaimia</taxon>
        <taxon>Trichinellida</taxon>
        <taxon>Trichinellidae</taxon>
        <taxon>Trichinella</taxon>
    </lineage>
</organism>
<evidence type="ECO:0000313" key="3">
    <source>
        <dbReference type="Proteomes" id="UP000055048"/>
    </source>
</evidence>
<reference evidence="2 3" key="1">
    <citation type="submission" date="2015-01" db="EMBL/GenBank/DDBJ databases">
        <title>Evolution of Trichinella species and genotypes.</title>
        <authorList>
            <person name="Korhonen P.K."/>
            <person name="Edoardo P."/>
            <person name="Giuseppe L.R."/>
            <person name="Gasser R.B."/>
        </authorList>
    </citation>
    <scope>NUCLEOTIDE SEQUENCE [LARGE SCALE GENOMIC DNA]</scope>
    <source>
        <strain evidence="2">ISS417</strain>
    </source>
</reference>
<dbReference type="EMBL" id="JYDJ01000049">
    <property type="protein sequence ID" value="KRX46975.1"/>
    <property type="molecule type" value="Genomic_DNA"/>
</dbReference>
<proteinExistence type="predicted"/>
<evidence type="ECO:0000256" key="1">
    <source>
        <dbReference type="SAM" id="Phobius"/>
    </source>
</evidence>
<accession>A0A0V0U750</accession>
<feature type="transmembrane region" description="Helical" evidence="1">
    <location>
        <begin position="58"/>
        <end position="77"/>
    </location>
</feature>
<gene>
    <name evidence="2" type="ORF">T05_6029</name>
</gene>